<dbReference type="Proteomes" id="UP001163255">
    <property type="component" value="Chromosome"/>
</dbReference>
<gene>
    <name evidence="3" type="ORF">NX720_04110</name>
</gene>
<evidence type="ECO:0000313" key="4">
    <source>
        <dbReference type="Proteomes" id="UP001163255"/>
    </source>
</evidence>
<name>A0ABY6GYL9_9GAMM</name>
<sequence length="252" mass="27954">MNYKQCLRSLVLACIMGMPFNSELYAVETHYYKAIINNSEKQVTVVISTPTKSDNSVTVETHVEGVGSLTYSYTPTSNSSTGYTLRVIEPPSNDPRPVQVDGIKANYAVNDYDYSDNLYYWPEDSPAVISPDGHSLQLPVFNIVLTGLQKLGDEPPCIFYGYHFSTLGADGVLTQITTDNLFRLIEIDSNNFRLIRPLTRPEPDKSNTESESTEGSLPDTSGLNLSEFKENREDKDDPEGSCSSGCFIHATH</sequence>
<evidence type="ECO:0000313" key="3">
    <source>
        <dbReference type="EMBL" id="UYM17116.1"/>
    </source>
</evidence>
<proteinExistence type="predicted"/>
<dbReference type="RefSeq" id="WP_262599577.1">
    <property type="nucleotide sequence ID" value="NZ_CP103300.1"/>
</dbReference>
<evidence type="ECO:0000256" key="1">
    <source>
        <dbReference type="SAM" id="MobiDB-lite"/>
    </source>
</evidence>
<reference evidence="3" key="1">
    <citation type="submission" date="2022-10" db="EMBL/GenBank/DDBJ databases">
        <title>Completed Genome Sequence of two octocoral isolated bacterium, Endozoicomonas euniceicola EF212T and Endozoicomonas gorgoniicola PS125T.</title>
        <authorList>
            <person name="Chiou Y.-J."/>
            <person name="Chen Y.-H."/>
        </authorList>
    </citation>
    <scope>NUCLEOTIDE SEQUENCE</scope>
    <source>
        <strain evidence="3">EF212</strain>
    </source>
</reference>
<feature type="compositionally biased region" description="Basic and acidic residues" evidence="1">
    <location>
        <begin position="199"/>
        <end position="208"/>
    </location>
</feature>
<feature type="signal peptide" evidence="2">
    <location>
        <begin position="1"/>
        <end position="26"/>
    </location>
</feature>
<feature type="region of interest" description="Disordered" evidence="1">
    <location>
        <begin position="196"/>
        <end position="245"/>
    </location>
</feature>
<dbReference type="EMBL" id="CP103300">
    <property type="protein sequence ID" value="UYM17116.1"/>
    <property type="molecule type" value="Genomic_DNA"/>
</dbReference>
<keyword evidence="4" id="KW-1185">Reference proteome</keyword>
<accession>A0ABY6GYL9</accession>
<keyword evidence="2" id="KW-0732">Signal</keyword>
<feature type="chain" id="PRO_5045936564" evidence="2">
    <location>
        <begin position="27"/>
        <end position="252"/>
    </location>
</feature>
<evidence type="ECO:0000256" key="2">
    <source>
        <dbReference type="SAM" id="SignalP"/>
    </source>
</evidence>
<feature type="compositionally biased region" description="Polar residues" evidence="1">
    <location>
        <begin position="209"/>
        <end position="224"/>
    </location>
</feature>
<organism evidence="3 4">
    <name type="scientific">Endozoicomonas euniceicola</name>
    <dbReference type="NCBI Taxonomy" id="1234143"/>
    <lineage>
        <taxon>Bacteria</taxon>
        <taxon>Pseudomonadati</taxon>
        <taxon>Pseudomonadota</taxon>
        <taxon>Gammaproteobacteria</taxon>
        <taxon>Oceanospirillales</taxon>
        <taxon>Endozoicomonadaceae</taxon>
        <taxon>Endozoicomonas</taxon>
    </lineage>
</organism>
<protein>
    <submittedName>
        <fullName evidence="3">Uncharacterized protein</fullName>
    </submittedName>
</protein>